<name>A0ABP6W728_9GAMM</name>
<evidence type="ECO:0000313" key="2">
    <source>
        <dbReference type="EMBL" id="GAA3546485.1"/>
    </source>
</evidence>
<dbReference type="Proteomes" id="UP001500795">
    <property type="component" value="Unassembled WGS sequence"/>
</dbReference>
<proteinExistence type="predicted"/>
<comment type="caution">
    <text evidence="2">The sequence shown here is derived from an EMBL/GenBank/DDBJ whole genome shotgun (WGS) entry which is preliminary data.</text>
</comment>
<gene>
    <name evidence="2" type="ORF">GCM10022394_28120</name>
</gene>
<reference evidence="3" key="1">
    <citation type="journal article" date="2019" name="Int. J. Syst. Evol. Microbiol.">
        <title>The Global Catalogue of Microorganisms (GCM) 10K type strain sequencing project: providing services to taxonomists for standard genome sequencing and annotation.</title>
        <authorList>
            <consortium name="The Broad Institute Genomics Platform"/>
            <consortium name="The Broad Institute Genome Sequencing Center for Infectious Disease"/>
            <person name="Wu L."/>
            <person name="Ma J."/>
        </authorList>
    </citation>
    <scope>NUCLEOTIDE SEQUENCE [LARGE SCALE GENOMIC DNA]</scope>
    <source>
        <strain evidence="3">JCM 17110</strain>
    </source>
</reference>
<evidence type="ECO:0000313" key="3">
    <source>
        <dbReference type="Proteomes" id="UP001500795"/>
    </source>
</evidence>
<evidence type="ECO:0008006" key="4">
    <source>
        <dbReference type="Google" id="ProtNLM"/>
    </source>
</evidence>
<feature type="coiled-coil region" evidence="1">
    <location>
        <begin position="79"/>
        <end position="106"/>
    </location>
</feature>
<protein>
    <recommendedName>
        <fullName evidence="4">Phage shock protein A</fullName>
    </recommendedName>
</protein>
<dbReference type="RefSeq" id="WP_344959145.1">
    <property type="nucleotide sequence ID" value="NZ_BAABCX010000004.1"/>
</dbReference>
<organism evidence="2 3">
    <name type="scientific">Zobellella aerophila</name>
    <dbReference type="NCBI Taxonomy" id="870480"/>
    <lineage>
        <taxon>Bacteria</taxon>
        <taxon>Pseudomonadati</taxon>
        <taxon>Pseudomonadota</taxon>
        <taxon>Gammaproteobacteria</taxon>
        <taxon>Aeromonadales</taxon>
        <taxon>Aeromonadaceae</taxon>
        <taxon>Zobellella</taxon>
    </lineage>
</organism>
<keyword evidence="1" id="KW-0175">Coiled coil</keyword>
<sequence length="209" mass="23965">MSVLGQILRSLQDSQDGRLDPDKVCVQLVRACRHAEQHLAGLERQCRQLRREQAALDTGRAELQQAISRQEQAVLAALNAQAQEQARQLAARVAELEDRLANGRAEQTTSQRQLDYYQRRRLQAERHYHDLCRQLSMAKATSCVQKTMAAIRRHPQVKLLNARQAVRQIRAREQALAQEAEERCDNAPVHSHSVEQVLDRLRRQLDARS</sequence>
<evidence type="ECO:0000256" key="1">
    <source>
        <dbReference type="SAM" id="Coils"/>
    </source>
</evidence>
<keyword evidence="3" id="KW-1185">Reference proteome</keyword>
<dbReference type="EMBL" id="BAABCX010000004">
    <property type="protein sequence ID" value="GAA3546485.1"/>
    <property type="molecule type" value="Genomic_DNA"/>
</dbReference>
<accession>A0ABP6W728</accession>